<dbReference type="EMBL" id="KN847480">
    <property type="protein sequence ID" value="KIX02263.1"/>
    <property type="molecule type" value="Genomic_DNA"/>
</dbReference>
<feature type="compositionally biased region" description="Basic and acidic residues" evidence="2">
    <location>
        <begin position="173"/>
        <end position="186"/>
    </location>
</feature>
<dbReference type="RefSeq" id="XP_013269399.1">
    <property type="nucleotide sequence ID" value="XM_013413945.1"/>
</dbReference>
<feature type="compositionally biased region" description="Basic and acidic residues" evidence="2">
    <location>
        <begin position="259"/>
        <end position="275"/>
    </location>
</feature>
<evidence type="ECO:0000313" key="3">
    <source>
        <dbReference type="EMBL" id="KIX02263.1"/>
    </source>
</evidence>
<evidence type="ECO:0000313" key="4">
    <source>
        <dbReference type="Proteomes" id="UP000053617"/>
    </source>
</evidence>
<gene>
    <name evidence="3" type="ORF">Z518_08202</name>
</gene>
<dbReference type="GO" id="GO:0000390">
    <property type="term" value="P:spliceosomal complex disassembly"/>
    <property type="evidence" value="ECO:0007669"/>
    <property type="project" value="InterPro"/>
</dbReference>
<dbReference type="STRING" id="1442369.A0A0D2GVF9"/>
<evidence type="ECO:0000256" key="1">
    <source>
        <dbReference type="SAM" id="Coils"/>
    </source>
</evidence>
<feature type="region of interest" description="Disordered" evidence="2">
    <location>
        <begin position="396"/>
        <end position="436"/>
    </location>
</feature>
<evidence type="ECO:0000256" key="2">
    <source>
        <dbReference type="SAM" id="MobiDB-lite"/>
    </source>
</evidence>
<feature type="compositionally biased region" description="Basic and acidic residues" evidence="2">
    <location>
        <begin position="94"/>
        <end position="120"/>
    </location>
</feature>
<keyword evidence="4" id="KW-1185">Reference proteome</keyword>
<name>A0A0D2GVF9_9EURO</name>
<proteinExistence type="predicted"/>
<feature type="region of interest" description="Disordered" evidence="2">
    <location>
        <begin position="254"/>
        <end position="339"/>
    </location>
</feature>
<dbReference type="AlphaFoldDB" id="A0A0D2GVF9"/>
<dbReference type="GeneID" id="25296273"/>
<feature type="compositionally biased region" description="Low complexity" evidence="2">
    <location>
        <begin position="404"/>
        <end position="414"/>
    </location>
</feature>
<dbReference type="HOGENOM" id="CLU_031138_1_0_1"/>
<feature type="compositionally biased region" description="Polar residues" evidence="2">
    <location>
        <begin position="282"/>
        <end position="292"/>
    </location>
</feature>
<feature type="compositionally biased region" description="Acidic residues" evidence="2">
    <location>
        <begin position="20"/>
        <end position="29"/>
    </location>
</feature>
<reference evidence="3 4" key="1">
    <citation type="submission" date="2015-01" db="EMBL/GenBank/DDBJ databases">
        <title>The Genome Sequence of Rhinocladiella mackenzie CBS 650.93.</title>
        <authorList>
            <consortium name="The Broad Institute Genomics Platform"/>
            <person name="Cuomo C."/>
            <person name="de Hoog S."/>
            <person name="Gorbushina A."/>
            <person name="Stielow B."/>
            <person name="Teixiera M."/>
            <person name="Abouelleil A."/>
            <person name="Chapman S.B."/>
            <person name="Priest M."/>
            <person name="Young S.K."/>
            <person name="Wortman J."/>
            <person name="Nusbaum C."/>
            <person name="Birren B."/>
        </authorList>
    </citation>
    <scope>NUCLEOTIDE SEQUENCE [LARGE SCALE GENOMIC DNA]</scope>
    <source>
        <strain evidence="3 4">CBS 650.93</strain>
    </source>
</reference>
<feature type="region of interest" description="Disordered" evidence="2">
    <location>
        <begin position="1"/>
        <end position="144"/>
    </location>
</feature>
<dbReference type="VEuPathDB" id="FungiDB:Z518_08202"/>
<dbReference type="Pfam" id="PF15458">
    <property type="entry name" value="NTR2"/>
    <property type="match status" value="1"/>
</dbReference>
<protein>
    <submittedName>
        <fullName evidence="3">Rhinocladiella mackenziei CBS 650.93 unplaced genomic scaffold supercont1.6, whole genome shotgun sequence</fullName>
    </submittedName>
</protein>
<organism evidence="3 4">
    <name type="scientific">Rhinocladiella mackenziei CBS 650.93</name>
    <dbReference type="NCBI Taxonomy" id="1442369"/>
    <lineage>
        <taxon>Eukaryota</taxon>
        <taxon>Fungi</taxon>
        <taxon>Dikarya</taxon>
        <taxon>Ascomycota</taxon>
        <taxon>Pezizomycotina</taxon>
        <taxon>Eurotiomycetes</taxon>
        <taxon>Chaetothyriomycetidae</taxon>
        <taxon>Chaetothyriales</taxon>
        <taxon>Herpotrichiellaceae</taxon>
        <taxon>Rhinocladiella</taxon>
    </lineage>
</organism>
<feature type="region of interest" description="Disordered" evidence="2">
    <location>
        <begin position="158"/>
        <end position="234"/>
    </location>
</feature>
<keyword evidence="1" id="KW-0175">Coiled coil</keyword>
<dbReference type="Proteomes" id="UP000053617">
    <property type="component" value="Unassembled WGS sequence"/>
</dbReference>
<accession>A0A0D2GVF9</accession>
<feature type="compositionally biased region" description="Low complexity" evidence="2">
    <location>
        <begin position="71"/>
        <end position="86"/>
    </location>
</feature>
<dbReference type="InterPro" id="IPR028211">
    <property type="entry name" value="Ntr2"/>
</dbReference>
<feature type="coiled-coil region" evidence="1">
    <location>
        <begin position="342"/>
        <end position="376"/>
    </location>
</feature>
<dbReference type="GO" id="GO:0071008">
    <property type="term" value="C:U2-type post-mRNA release spliceosomal complex"/>
    <property type="evidence" value="ECO:0007669"/>
    <property type="project" value="InterPro"/>
</dbReference>
<sequence length="436" mass="48682">MTSLFTARRKPKRIARNEPEREDEAEDDSGPVVRRPTTNAPKTKSKLRVSFNPDQDDVSGGAARTGLKEGTSASVKSSKTSLSSAAQNIISRTSTRDREEIEGQDHDRPKYNKAYLEELRNSTPSTPRDLSSRESPSRNLINLGSNTALDIESKFDKAAISGTSSSRIPTAAEIREKKDRRARLAKEQAANSSDAGADFLPLEDYDSDGEFKPRRMQVGSYIPSAREKDTRLIPDDEDMAEGFDEFVEDSGRVTLSRKGQREQTLKEREAIRTMIEEAEGYTDSSGDNSASESDYERHQHYESTQTHHGMDGLASHAVHTRQANRPRQPRETTPIPKLNVGLTRLRDMVSQLEFERTQLKKRRADIERERRDIRENQAHIQSGLEEAGRELERVTKEHWGNGAPGTDTTTAAGGISDTNGHMRGLESFGNTPENSV</sequence>
<feature type="compositionally biased region" description="Basic and acidic residues" evidence="2">
    <location>
        <begin position="225"/>
        <end position="234"/>
    </location>
</feature>
<dbReference type="OrthoDB" id="429427at2759"/>